<reference evidence="4" key="1">
    <citation type="submission" date="2016-06" db="UniProtKB">
        <authorList>
            <consortium name="WormBaseParasite"/>
        </authorList>
    </citation>
    <scope>IDENTIFICATION</scope>
</reference>
<keyword evidence="1" id="KW-0812">Transmembrane</keyword>
<dbReference type="WBParaSite" id="GPUH_0002465701-mRNA-1">
    <property type="protein sequence ID" value="GPUH_0002465701-mRNA-1"/>
    <property type="gene ID" value="GPUH_0002465701"/>
</dbReference>
<reference evidence="2 3" key="2">
    <citation type="submission" date="2018-11" db="EMBL/GenBank/DDBJ databases">
        <authorList>
            <consortium name="Pathogen Informatics"/>
        </authorList>
    </citation>
    <scope>NUCLEOTIDE SEQUENCE [LARGE SCALE GENOMIC DNA]</scope>
</reference>
<evidence type="ECO:0000313" key="3">
    <source>
        <dbReference type="Proteomes" id="UP000271098"/>
    </source>
</evidence>
<dbReference type="AlphaFoldDB" id="A0A183EUI6"/>
<name>A0A183EUI6_9BILA</name>
<proteinExistence type="predicted"/>
<keyword evidence="1" id="KW-1133">Transmembrane helix</keyword>
<gene>
    <name evidence="2" type="ORF">GPUH_LOCUS24626</name>
</gene>
<feature type="transmembrane region" description="Helical" evidence="1">
    <location>
        <begin position="147"/>
        <end position="164"/>
    </location>
</feature>
<sequence length="169" mass="19218">MIFLCFQKDAFLERCDVGEDITLRSICSENLLGEQVLAAQSSLSLPTNEDLFVAQLARAEPALFDSVCDIIFKQYDFRPPVTLYAETATRQNRQHSLQSMSGEKMECMLPGYWCQQTNVSSSRFFFRGLLSAFAVQRYSAVTAIKNAYCLCVCMFALFITHFQIKNQKS</sequence>
<protein>
    <submittedName>
        <fullName evidence="2 4">Uncharacterized protein</fullName>
    </submittedName>
</protein>
<evidence type="ECO:0000256" key="1">
    <source>
        <dbReference type="SAM" id="Phobius"/>
    </source>
</evidence>
<evidence type="ECO:0000313" key="2">
    <source>
        <dbReference type="EMBL" id="VDN43100.1"/>
    </source>
</evidence>
<organism evidence="4">
    <name type="scientific">Gongylonema pulchrum</name>
    <dbReference type="NCBI Taxonomy" id="637853"/>
    <lineage>
        <taxon>Eukaryota</taxon>
        <taxon>Metazoa</taxon>
        <taxon>Ecdysozoa</taxon>
        <taxon>Nematoda</taxon>
        <taxon>Chromadorea</taxon>
        <taxon>Rhabditida</taxon>
        <taxon>Spirurina</taxon>
        <taxon>Spiruromorpha</taxon>
        <taxon>Spiruroidea</taxon>
        <taxon>Gongylonematidae</taxon>
        <taxon>Gongylonema</taxon>
    </lineage>
</organism>
<dbReference type="Proteomes" id="UP000271098">
    <property type="component" value="Unassembled WGS sequence"/>
</dbReference>
<evidence type="ECO:0000313" key="4">
    <source>
        <dbReference type="WBParaSite" id="GPUH_0002465701-mRNA-1"/>
    </source>
</evidence>
<dbReference type="EMBL" id="UYRT01101833">
    <property type="protein sequence ID" value="VDN43100.1"/>
    <property type="molecule type" value="Genomic_DNA"/>
</dbReference>
<keyword evidence="3" id="KW-1185">Reference proteome</keyword>
<accession>A0A183EUI6</accession>
<keyword evidence="1" id="KW-0472">Membrane</keyword>